<sequence>MARELARYPSQKIEAGHINWKTYEIWCYFLGCVQKGKILLFYQQEGHSHTNSILSKMAAPAASKKAFEAFVSRVPWSLANKELREYFSQFGTVKKCLLPFDKETGFHRGFCWVKFASEEGLQNALQKESHIIEGSKLQVQLNRKPVGLINNRGVNDQG</sequence>
<keyword evidence="1 2" id="KW-0694">RNA-binding</keyword>
<dbReference type="InterPro" id="IPR052462">
    <property type="entry name" value="SLIRP/GR-RBP-like"/>
</dbReference>
<accession>A0AAV7MLX8</accession>
<comment type="caution">
    <text evidence="4">The sequence shown here is derived from an EMBL/GenBank/DDBJ whole genome shotgun (WGS) entry which is preliminary data.</text>
</comment>
<reference evidence="4" key="1">
    <citation type="journal article" date="2022" name="bioRxiv">
        <title>Sequencing and chromosome-scale assembly of the giantPleurodeles waltlgenome.</title>
        <authorList>
            <person name="Brown T."/>
            <person name="Elewa A."/>
            <person name="Iarovenko S."/>
            <person name="Subramanian E."/>
            <person name="Araus A.J."/>
            <person name="Petzold A."/>
            <person name="Susuki M."/>
            <person name="Suzuki K.-i.T."/>
            <person name="Hayashi T."/>
            <person name="Toyoda A."/>
            <person name="Oliveira C."/>
            <person name="Osipova E."/>
            <person name="Leigh N.D."/>
            <person name="Simon A."/>
            <person name="Yun M.H."/>
        </authorList>
    </citation>
    <scope>NUCLEOTIDE SEQUENCE</scope>
    <source>
        <strain evidence="4">20211129_DDA</strain>
        <tissue evidence="4">Liver</tissue>
    </source>
</reference>
<dbReference type="AlphaFoldDB" id="A0AAV7MLX8"/>
<feature type="domain" description="RRM" evidence="3">
    <location>
        <begin position="67"/>
        <end position="144"/>
    </location>
</feature>
<dbReference type="CDD" id="cd12242">
    <property type="entry name" value="RRM_SLIRP"/>
    <property type="match status" value="1"/>
</dbReference>
<dbReference type="Pfam" id="PF00076">
    <property type="entry name" value="RRM_1"/>
    <property type="match status" value="1"/>
</dbReference>
<name>A0AAV7MLX8_PLEWA</name>
<keyword evidence="5" id="KW-1185">Reference proteome</keyword>
<proteinExistence type="predicted"/>
<dbReference type="EMBL" id="JANPWB010000013">
    <property type="protein sequence ID" value="KAJ1104760.1"/>
    <property type="molecule type" value="Genomic_DNA"/>
</dbReference>
<protein>
    <recommendedName>
        <fullName evidence="3">RRM domain-containing protein</fullName>
    </recommendedName>
</protein>
<dbReference type="SMART" id="SM00360">
    <property type="entry name" value="RRM"/>
    <property type="match status" value="1"/>
</dbReference>
<organism evidence="4 5">
    <name type="scientific">Pleurodeles waltl</name>
    <name type="common">Iberian ribbed newt</name>
    <dbReference type="NCBI Taxonomy" id="8319"/>
    <lineage>
        <taxon>Eukaryota</taxon>
        <taxon>Metazoa</taxon>
        <taxon>Chordata</taxon>
        <taxon>Craniata</taxon>
        <taxon>Vertebrata</taxon>
        <taxon>Euteleostomi</taxon>
        <taxon>Amphibia</taxon>
        <taxon>Batrachia</taxon>
        <taxon>Caudata</taxon>
        <taxon>Salamandroidea</taxon>
        <taxon>Salamandridae</taxon>
        <taxon>Pleurodelinae</taxon>
        <taxon>Pleurodeles</taxon>
    </lineage>
</organism>
<dbReference type="FunFam" id="3.30.70.330:FF:001226">
    <property type="entry name" value="SRA stem-loop interacting RNA binding protein"/>
    <property type="match status" value="1"/>
</dbReference>
<dbReference type="PANTHER" id="PTHR48027">
    <property type="entry name" value="HETEROGENEOUS NUCLEAR RIBONUCLEOPROTEIN 87F-RELATED"/>
    <property type="match status" value="1"/>
</dbReference>
<evidence type="ECO:0000259" key="3">
    <source>
        <dbReference type="PROSITE" id="PS50102"/>
    </source>
</evidence>
<dbReference type="GO" id="GO:0003723">
    <property type="term" value="F:RNA binding"/>
    <property type="evidence" value="ECO:0007669"/>
    <property type="project" value="UniProtKB-UniRule"/>
</dbReference>
<gene>
    <name evidence="4" type="ORF">NDU88_002169</name>
</gene>
<evidence type="ECO:0000313" key="5">
    <source>
        <dbReference type="Proteomes" id="UP001066276"/>
    </source>
</evidence>
<dbReference type="InterPro" id="IPR035979">
    <property type="entry name" value="RBD_domain_sf"/>
</dbReference>
<evidence type="ECO:0000256" key="1">
    <source>
        <dbReference type="ARBA" id="ARBA00022884"/>
    </source>
</evidence>
<dbReference type="InterPro" id="IPR000504">
    <property type="entry name" value="RRM_dom"/>
</dbReference>
<dbReference type="InterPro" id="IPR012677">
    <property type="entry name" value="Nucleotide-bd_a/b_plait_sf"/>
</dbReference>
<dbReference type="Gene3D" id="3.30.70.330">
    <property type="match status" value="1"/>
</dbReference>
<dbReference type="PROSITE" id="PS50102">
    <property type="entry name" value="RRM"/>
    <property type="match status" value="1"/>
</dbReference>
<dbReference type="Proteomes" id="UP001066276">
    <property type="component" value="Chromosome 9"/>
</dbReference>
<dbReference type="SUPFAM" id="SSF54928">
    <property type="entry name" value="RNA-binding domain, RBD"/>
    <property type="match status" value="1"/>
</dbReference>
<evidence type="ECO:0000313" key="4">
    <source>
        <dbReference type="EMBL" id="KAJ1104760.1"/>
    </source>
</evidence>
<dbReference type="InterPro" id="IPR034152">
    <property type="entry name" value="SLIRP_RRM"/>
</dbReference>
<evidence type="ECO:0000256" key="2">
    <source>
        <dbReference type="PROSITE-ProRule" id="PRU00176"/>
    </source>
</evidence>